<evidence type="ECO:0000256" key="1">
    <source>
        <dbReference type="SAM" id="MobiDB-lite"/>
    </source>
</evidence>
<evidence type="ECO:0000259" key="3">
    <source>
        <dbReference type="PROSITE" id="PS00022"/>
    </source>
</evidence>
<dbReference type="VEuPathDB" id="FungiDB:MFRU_005g00650"/>
<evidence type="ECO:0000313" key="5">
    <source>
        <dbReference type="EMBL" id="KAA8569909.1"/>
    </source>
</evidence>
<feature type="transmembrane region" description="Helical" evidence="2">
    <location>
        <begin position="584"/>
        <end position="605"/>
    </location>
</feature>
<feature type="compositionally biased region" description="Polar residues" evidence="1">
    <location>
        <begin position="54"/>
        <end position="65"/>
    </location>
</feature>
<keyword evidence="2" id="KW-1133">Transmembrane helix</keyword>
<dbReference type="PROSITE" id="PS01186">
    <property type="entry name" value="EGF_2"/>
    <property type="match status" value="1"/>
</dbReference>
<evidence type="ECO:0000259" key="4">
    <source>
        <dbReference type="PROSITE" id="PS01186"/>
    </source>
</evidence>
<comment type="caution">
    <text evidence="5">The sequence shown here is derived from an EMBL/GenBank/DDBJ whole genome shotgun (WGS) entry which is preliminary data.</text>
</comment>
<name>A0A5M9JPH4_MONFR</name>
<dbReference type="InterPro" id="IPR000742">
    <property type="entry name" value="EGF"/>
</dbReference>
<proteinExistence type="predicted"/>
<feature type="region of interest" description="Disordered" evidence="1">
    <location>
        <begin position="533"/>
        <end position="571"/>
    </location>
</feature>
<keyword evidence="2" id="KW-0472">Membrane</keyword>
<feature type="compositionally biased region" description="Low complexity" evidence="1">
    <location>
        <begin position="214"/>
        <end position="229"/>
    </location>
</feature>
<dbReference type="PANTHER" id="PTHR17178">
    <property type="entry name" value="SECRETORY GRANULE PROTEOGLYCAN CORE PROTEIN"/>
    <property type="match status" value="1"/>
</dbReference>
<feature type="compositionally biased region" description="Low complexity" evidence="1">
    <location>
        <begin position="165"/>
        <end position="184"/>
    </location>
</feature>
<gene>
    <name evidence="5" type="ORF">EYC84_002249</name>
</gene>
<dbReference type="AlphaFoldDB" id="A0A5M9JPH4"/>
<feature type="compositionally biased region" description="Pro residues" evidence="1">
    <location>
        <begin position="29"/>
        <end position="49"/>
    </location>
</feature>
<dbReference type="Proteomes" id="UP000322873">
    <property type="component" value="Unassembled WGS sequence"/>
</dbReference>
<protein>
    <recommendedName>
        <fullName evidence="3 4">EGF-like domain-containing protein</fullName>
    </recommendedName>
</protein>
<feature type="compositionally biased region" description="Pro residues" evidence="1">
    <location>
        <begin position="95"/>
        <end position="112"/>
    </location>
</feature>
<feature type="domain" description="EGF-like" evidence="3 4">
    <location>
        <begin position="650"/>
        <end position="661"/>
    </location>
</feature>
<evidence type="ECO:0000313" key="6">
    <source>
        <dbReference type="Proteomes" id="UP000322873"/>
    </source>
</evidence>
<evidence type="ECO:0000256" key="2">
    <source>
        <dbReference type="SAM" id="Phobius"/>
    </source>
</evidence>
<sequence>MSQQQWDSTTRGGSVKRARERAAAGRPTEPVPAPRPYDPTSPSNIPSPPRARFQGSSGTSKSGAQSAVGMAISRPTQVAQWPLIGTTPGSEPQQYQPPPNRGPPPQRPPRPSHVPSLLDSSRIQDITPTFQYQPQPRQPPQPQNSFPLPQARISPRNQADDFDQSFPSMQSPLTSSSRPSTVSSVGTIPDFPVPVPAIPPSVRRSANLGPPPTSRRGASSYYSQASYVSPIPEVSEGMGLSPRTLPGSHSSYASSAAIPSSWGPESPGYYRSDEDDYDYDYENDRRFDAVSEGRESRGSDDNDDRGLIRSASIGKRARPSMITTRSSGQIDPAQIDDTPVQPDTHRLGPTPLQQSSLSPVDAQRSTQWPITGNPNSPLASGTGLIDPTPSSSDESVPTIATAMTTDLPPRNGTRSPGANAMLGAYQAASALPSDTIRTKSPFANEGGPFSRLSAIRRPPRLNIDAVRDAEARGSLTSLPDLIRRATRLASMMDRGKRPGSRMGLDDFPMERDFPNEKEIELSPNFVRQDSTLSGMLSAFPPPGRETPARDTPRPASAWPEYDPNDPKSSTAEKKQRKCCGLPCWGFIVVFIILLIIIAAAVVVPLKFLVIDKPPTSTAATTTPEQKCAADPSTTCKNGGTSYIDNAVCSCICTNGFTGSTCTVAGSTGCTTMSSGTATNITIGDSIPRLISAAQTNFSVPLFENTILARFNSGNLSCASENSLVTFDGNDERIGDANAEATPTKASKIKKDAQPDSTKVMVRAIAGAGSDSTYTSTNIIAVDSSTPEPTYASSQYEATSYISAASTSAALPYATSSPTTTKTSSAIMTTSTIDPTAVFTITEEVLDFARVTVLFVLQQENLDNAVTAQGQLQKFFNQQSFENLAAMNVSMGGGNSVNLVEFKLDLGNGTVGQKNTVT</sequence>
<feature type="region of interest" description="Disordered" evidence="1">
    <location>
        <begin position="1"/>
        <end position="396"/>
    </location>
</feature>
<dbReference type="EMBL" id="VICG01000007">
    <property type="protein sequence ID" value="KAA8569909.1"/>
    <property type="molecule type" value="Genomic_DNA"/>
</dbReference>
<accession>A0A5M9JPH4</accession>
<feature type="compositionally biased region" description="Low complexity" evidence="1">
    <location>
        <begin position="248"/>
        <end position="261"/>
    </location>
</feature>
<dbReference type="CDD" id="cd00054">
    <property type="entry name" value="EGF_CA"/>
    <property type="match status" value="1"/>
</dbReference>
<feature type="compositionally biased region" description="Basic and acidic residues" evidence="1">
    <location>
        <begin position="282"/>
        <end position="307"/>
    </location>
</feature>
<feature type="compositionally biased region" description="Polar residues" evidence="1">
    <location>
        <begin position="351"/>
        <end position="379"/>
    </location>
</feature>
<keyword evidence="6" id="KW-1185">Reference proteome</keyword>
<feature type="compositionally biased region" description="Polar residues" evidence="1">
    <location>
        <begin position="118"/>
        <end position="127"/>
    </location>
</feature>
<reference evidence="5 6" key="1">
    <citation type="submission" date="2019-06" db="EMBL/GenBank/DDBJ databases">
        <title>Genome Sequence of the Brown Rot Fungal Pathogen Monilinia fructicola.</title>
        <authorList>
            <person name="De Miccolis Angelini R.M."/>
            <person name="Landi L."/>
            <person name="Abate D."/>
            <person name="Pollastro S."/>
            <person name="Romanazzi G."/>
            <person name="Faretra F."/>
        </authorList>
    </citation>
    <scope>NUCLEOTIDE SEQUENCE [LARGE SCALE GENOMIC DNA]</scope>
    <source>
        <strain evidence="5 6">Mfrc123</strain>
    </source>
</reference>
<keyword evidence="2" id="KW-0812">Transmembrane</keyword>
<organism evidence="5 6">
    <name type="scientific">Monilinia fructicola</name>
    <name type="common">Brown rot fungus</name>
    <name type="synonym">Ciboria fructicola</name>
    <dbReference type="NCBI Taxonomy" id="38448"/>
    <lineage>
        <taxon>Eukaryota</taxon>
        <taxon>Fungi</taxon>
        <taxon>Dikarya</taxon>
        <taxon>Ascomycota</taxon>
        <taxon>Pezizomycotina</taxon>
        <taxon>Leotiomycetes</taxon>
        <taxon>Helotiales</taxon>
        <taxon>Sclerotiniaceae</taxon>
        <taxon>Monilinia</taxon>
    </lineage>
</organism>
<dbReference type="PROSITE" id="PS00022">
    <property type="entry name" value="EGF_1"/>
    <property type="match status" value="1"/>
</dbReference>
<dbReference type="PANTHER" id="PTHR17178:SF0">
    <property type="entry name" value="SERGLYCIN"/>
    <property type="match status" value="1"/>
</dbReference>
<feature type="compositionally biased region" description="Polar residues" evidence="1">
    <location>
        <begin position="1"/>
        <end position="12"/>
    </location>
</feature>